<dbReference type="SUPFAM" id="SSF48403">
    <property type="entry name" value="Ankyrin repeat"/>
    <property type="match status" value="1"/>
</dbReference>
<dbReference type="Proteomes" id="UP000695000">
    <property type="component" value="Unplaced"/>
</dbReference>
<reference evidence="5" key="1">
    <citation type="submission" date="2025-08" db="UniProtKB">
        <authorList>
            <consortium name="RefSeq"/>
        </authorList>
    </citation>
    <scope>IDENTIFICATION</scope>
    <source>
        <tissue evidence="5">Whole Larva</tissue>
    </source>
</reference>
<keyword evidence="4" id="KW-1185">Reference proteome</keyword>
<dbReference type="PANTHER" id="PTHR24193">
    <property type="entry name" value="ANKYRIN REPEAT PROTEIN"/>
    <property type="match status" value="1"/>
</dbReference>
<dbReference type="Gene3D" id="1.25.40.20">
    <property type="entry name" value="Ankyrin repeat-containing domain"/>
    <property type="match status" value="2"/>
</dbReference>
<dbReference type="Pfam" id="PF00023">
    <property type="entry name" value="Ank"/>
    <property type="match status" value="1"/>
</dbReference>
<evidence type="ECO:0000313" key="4">
    <source>
        <dbReference type="Proteomes" id="UP000695000"/>
    </source>
</evidence>
<dbReference type="InterPro" id="IPR050663">
    <property type="entry name" value="Ankyrin-SOCS_Box"/>
</dbReference>
<dbReference type="SMART" id="SM00248">
    <property type="entry name" value="ANK"/>
    <property type="match status" value="10"/>
</dbReference>
<dbReference type="Pfam" id="PF12796">
    <property type="entry name" value="Ank_2"/>
    <property type="match status" value="3"/>
</dbReference>
<feature type="repeat" description="ANK" evidence="3">
    <location>
        <begin position="133"/>
        <end position="165"/>
    </location>
</feature>
<evidence type="ECO:0000256" key="3">
    <source>
        <dbReference type="PROSITE-ProRule" id="PRU00023"/>
    </source>
</evidence>
<dbReference type="InterPro" id="IPR036770">
    <property type="entry name" value="Ankyrin_rpt-contain_sf"/>
</dbReference>
<feature type="repeat" description="ANK" evidence="3">
    <location>
        <begin position="264"/>
        <end position="296"/>
    </location>
</feature>
<evidence type="ECO:0000256" key="1">
    <source>
        <dbReference type="ARBA" id="ARBA00022737"/>
    </source>
</evidence>
<feature type="repeat" description="ANK" evidence="3">
    <location>
        <begin position="67"/>
        <end position="99"/>
    </location>
</feature>
<evidence type="ECO:0000313" key="5">
    <source>
        <dbReference type="RefSeq" id="XP_017771834.1"/>
    </source>
</evidence>
<name>A0ABM1MB84_NICVS</name>
<dbReference type="GeneID" id="108559173"/>
<keyword evidence="2 3" id="KW-0040">ANK repeat</keyword>
<organism evidence="4 5">
    <name type="scientific">Nicrophorus vespilloides</name>
    <name type="common">Boreal carrion beetle</name>
    <dbReference type="NCBI Taxonomy" id="110193"/>
    <lineage>
        <taxon>Eukaryota</taxon>
        <taxon>Metazoa</taxon>
        <taxon>Ecdysozoa</taxon>
        <taxon>Arthropoda</taxon>
        <taxon>Hexapoda</taxon>
        <taxon>Insecta</taxon>
        <taxon>Pterygota</taxon>
        <taxon>Neoptera</taxon>
        <taxon>Endopterygota</taxon>
        <taxon>Coleoptera</taxon>
        <taxon>Polyphaga</taxon>
        <taxon>Staphyliniformia</taxon>
        <taxon>Silphidae</taxon>
        <taxon>Nicrophorinae</taxon>
        <taxon>Nicrophorus</taxon>
    </lineage>
</organism>
<dbReference type="InterPro" id="IPR002110">
    <property type="entry name" value="Ankyrin_rpt"/>
</dbReference>
<keyword evidence="1" id="KW-0677">Repeat</keyword>
<accession>A0ABM1MB84</accession>
<gene>
    <name evidence="5" type="primary">LOC108559173</name>
</gene>
<proteinExistence type="predicted"/>
<dbReference type="PANTHER" id="PTHR24193:SF121">
    <property type="entry name" value="ADA2A-CONTAINING COMPLEX COMPONENT 3, ISOFORM D"/>
    <property type="match status" value="1"/>
</dbReference>
<dbReference type="RefSeq" id="XP_017771834.1">
    <property type="nucleotide sequence ID" value="XM_017916345.1"/>
</dbReference>
<sequence length="397" mass="43386">MRIAEVIENGMWDVFRIALNNPMLFNLREVDDFGNTLIHILTSKGKVELVQKMLTLGTTSVDAANIAGETALHLAADCGDIEMLKVLLEHGADVEVLDTAQRSPLFRAVLGGHLRLVQKLREVGSKTDVLDASGESLVHAAVRIHSAEILKYLLSLGVDVNLANASKETPLRVAIITGMADIAACLIGYNAKVTEVDVRGRSLLHLASSKNDCLVGRLVLKQLNVNIRDCEGATPLHLAAEFGCLEMIKLLLNKGADVNAQDADGYTALHISCSKKNLDILKFLIYKGASLSLPTCHGNYPLHIAASHDNQQAMNFILECEGFKHINTRNNDGQTLAHCAAERASDQLFSHLVKSKFVDLTIVDGFGKLAHDYANPAARKCTKRKFVRRRTTQIELP</sequence>
<dbReference type="PRINTS" id="PR01415">
    <property type="entry name" value="ANKYRIN"/>
</dbReference>
<feature type="repeat" description="ANK" evidence="3">
    <location>
        <begin position="231"/>
        <end position="263"/>
    </location>
</feature>
<dbReference type="PROSITE" id="PS50297">
    <property type="entry name" value="ANK_REP_REGION"/>
    <property type="match status" value="4"/>
</dbReference>
<evidence type="ECO:0000256" key="2">
    <source>
        <dbReference type="ARBA" id="ARBA00023043"/>
    </source>
</evidence>
<protein>
    <submittedName>
        <fullName evidence="5">Serine/threonine-protein phosphatase 6 regulatory ankyrin repeat subunit A-like</fullName>
    </submittedName>
</protein>
<dbReference type="PROSITE" id="PS50088">
    <property type="entry name" value="ANK_REPEAT"/>
    <property type="match status" value="4"/>
</dbReference>